<evidence type="ECO:0000259" key="1">
    <source>
        <dbReference type="Pfam" id="PF02470"/>
    </source>
</evidence>
<evidence type="ECO:0000259" key="2">
    <source>
        <dbReference type="Pfam" id="PF11887"/>
    </source>
</evidence>
<dbReference type="Pfam" id="PF11887">
    <property type="entry name" value="Mce4_CUP1"/>
    <property type="match status" value="1"/>
</dbReference>
<dbReference type="RefSeq" id="WP_085095557.1">
    <property type="nucleotide sequence ID" value="NZ_AP022603.1"/>
</dbReference>
<dbReference type="OrthoDB" id="3456055at2"/>
<dbReference type="NCBIfam" id="TIGR00996">
    <property type="entry name" value="Mtu_fam_mce"/>
    <property type="match status" value="1"/>
</dbReference>
<feature type="domain" description="Mce/MlaD" evidence="1">
    <location>
        <begin position="40"/>
        <end position="114"/>
    </location>
</feature>
<dbReference type="Proteomes" id="UP000193484">
    <property type="component" value="Unassembled WGS sequence"/>
</dbReference>
<dbReference type="InterPro" id="IPR024516">
    <property type="entry name" value="Mce_C"/>
</dbReference>
<comment type="caution">
    <text evidence="3">The sequence shown here is derived from an EMBL/GenBank/DDBJ whole genome shotgun (WGS) entry which is preliminary data.</text>
</comment>
<evidence type="ECO:0000313" key="3">
    <source>
        <dbReference type="EMBL" id="ORV03630.1"/>
    </source>
</evidence>
<keyword evidence="4" id="KW-1185">Reference proteome</keyword>
<dbReference type="PANTHER" id="PTHR33371:SF18">
    <property type="entry name" value="MCE-FAMILY PROTEIN MCE3C"/>
    <property type="match status" value="1"/>
</dbReference>
<dbReference type="AlphaFoldDB" id="A0A1X1RE34"/>
<proteinExistence type="predicted"/>
<dbReference type="Pfam" id="PF02470">
    <property type="entry name" value="MlaD"/>
    <property type="match status" value="1"/>
</dbReference>
<dbReference type="PRINTS" id="PR01782">
    <property type="entry name" value="MCEVIRFACTOR"/>
</dbReference>
<dbReference type="GO" id="GO:0005576">
    <property type="term" value="C:extracellular region"/>
    <property type="evidence" value="ECO:0007669"/>
    <property type="project" value="TreeGrafter"/>
</dbReference>
<feature type="domain" description="Mammalian cell entry C-terminal" evidence="2">
    <location>
        <begin position="124"/>
        <end position="305"/>
    </location>
</feature>
<protein>
    <submittedName>
        <fullName evidence="3">Mammalian cell entry protein</fullName>
    </submittedName>
</protein>
<gene>
    <name evidence="3" type="ORF">AWC04_09840</name>
</gene>
<evidence type="ECO:0000313" key="4">
    <source>
        <dbReference type="Proteomes" id="UP000193484"/>
    </source>
</evidence>
<dbReference type="EMBL" id="LQOJ01000036">
    <property type="protein sequence ID" value="ORV03630.1"/>
    <property type="molecule type" value="Genomic_DNA"/>
</dbReference>
<reference evidence="3 4" key="1">
    <citation type="submission" date="2016-01" db="EMBL/GenBank/DDBJ databases">
        <title>The new phylogeny of the genus Mycobacterium.</title>
        <authorList>
            <person name="Tarcisio F."/>
            <person name="Conor M."/>
            <person name="Antonella G."/>
            <person name="Elisabetta G."/>
            <person name="Giulia F.S."/>
            <person name="Sara T."/>
            <person name="Anna F."/>
            <person name="Clotilde B."/>
            <person name="Roberto B."/>
            <person name="Veronica D.S."/>
            <person name="Fabio R."/>
            <person name="Monica P."/>
            <person name="Olivier J."/>
            <person name="Enrico T."/>
            <person name="Nicola S."/>
        </authorList>
    </citation>
    <scope>NUCLEOTIDE SEQUENCE [LARGE SCALE GENOMIC DNA]</scope>
    <source>
        <strain evidence="3 4">DSM 44179</strain>
    </source>
</reference>
<dbReference type="InterPro" id="IPR052336">
    <property type="entry name" value="MlaD_Phospholipid_Transporter"/>
</dbReference>
<organism evidence="3 4">
    <name type="scientific">Mycolicibacterium fallax</name>
    <name type="common">Mycobacterium fallax</name>
    <dbReference type="NCBI Taxonomy" id="1793"/>
    <lineage>
        <taxon>Bacteria</taxon>
        <taxon>Bacillati</taxon>
        <taxon>Actinomycetota</taxon>
        <taxon>Actinomycetes</taxon>
        <taxon>Mycobacteriales</taxon>
        <taxon>Mycobacteriaceae</taxon>
        <taxon>Mycolicibacterium</taxon>
    </lineage>
</organism>
<dbReference type="STRING" id="1793.AWC04_09840"/>
<dbReference type="InterPro" id="IPR005693">
    <property type="entry name" value="Mce"/>
</dbReference>
<accession>A0A1X1RE34</accession>
<dbReference type="PANTHER" id="PTHR33371">
    <property type="entry name" value="INTERMEMBRANE PHOSPHOLIPID TRANSPORT SYSTEM BINDING PROTEIN MLAD-RELATED"/>
    <property type="match status" value="1"/>
</dbReference>
<dbReference type="InterPro" id="IPR003399">
    <property type="entry name" value="Mce/MlaD"/>
</dbReference>
<name>A0A1X1RE34_MYCFA</name>
<sequence>MAREKTLEDRNRTVLGLIALGVTGVLVGAMLLVGALGLGYRTITAQFSQAGALMPGNPITVAGIEVGNVKSMKLMGDHVEAKLKVRDDVKLGKDTRAIIKITTILGARYLSLEPAGEGELENGNIPIEQTEPPYDLQAALTDITHNYQDFNTEQLSQSIGVLGKQLKTLPPVVPQAMDNIHTLSGIIGDRRDQIGSLLKTTQTVTNTLRSQQANIGNLVRQGQEFVGEFVARRAAFHAMMSSLTKLMTTLDSTVIGNRAPLEKLLADLDSLTGMLAQHDDMLSNILQIAPVTVRGLANSTGTGNAIDLNISNGIMNDSWMCAISGRAKQFGMIQYFKDCK</sequence>